<reference evidence="2" key="1">
    <citation type="journal article" date="2020" name="Fungal Divers.">
        <title>Resolving the Mortierellaceae phylogeny through synthesis of multi-gene phylogenetics and phylogenomics.</title>
        <authorList>
            <person name="Vandepol N."/>
            <person name="Liber J."/>
            <person name="Desiro A."/>
            <person name="Na H."/>
            <person name="Kennedy M."/>
            <person name="Barry K."/>
            <person name="Grigoriev I.V."/>
            <person name="Miller A.N."/>
            <person name="O'Donnell K."/>
            <person name="Stajich J.E."/>
            <person name="Bonito G."/>
        </authorList>
    </citation>
    <scope>NUCLEOTIDE SEQUENCE</scope>
    <source>
        <strain evidence="2">KOD1015</strain>
    </source>
</reference>
<protein>
    <recommendedName>
        <fullName evidence="4">BAR domain-containing protein</fullName>
    </recommendedName>
</protein>
<dbReference type="EMBL" id="JAABOA010005584">
    <property type="protein sequence ID" value="KAF9575621.1"/>
    <property type="molecule type" value="Genomic_DNA"/>
</dbReference>
<sequence>MIKNIGKLKQWTGDKMSKPKGRMDEDFNSLVSETEAKKLALDKVSDASQAYLKAI</sequence>
<evidence type="ECO:0000313" key="3">
    <source>
        <dbReference type="Proteomes" id="UP000780801"/>
    </source>
</evidence>
<feature type="region of interest" description="Disordered" evidence="1">
    <location>
        <begin position="1"/>
        <end position="26"/>
    </location>
</feature>
<dbReference type="Gene3D" id="1.20.1270.60">
    <property type="entry name" value="Arfaptin homology (AH) domain/BAR domain"/>
    <property type="match status" value="1"/>
</dbReference>
<proteinExistence type="predicted"/>
<comment type="caution">
    <text evidence="2">The sequence shown here is derived from an EMBL/GenBank/DDBJ whole genome shotgun (WGS) entry which is preliminary data.</text>
</comment>
<dbReference type="Proteomes" id="UP000780801">
    <property type="component" value="Unassembled WGS sequence"/>
</dbReference>
<dbReference type="AlphaFoldDB" id="A0A9P6FLH3"/>
<gene>
    <name evidence="2" type="ORF">BGW38_008198</name>
</gene>
<evidence type="ECO:0008006" key="4">
    <source>
        <dbReference type="Google" id="ProtNLM"/>
    </source>
</evidence>
<evidence type="ECO:0000313" key="2">
    <source>
        <dbReference type="EMBL" id="KAF9575621.1"/>
    </source>
</evidence>
<accession>A0A9P6FLH3</accession>
<organism evidence="2 3">
    <name type="scientific">Lunasporangiospora selenospora</name>
    <dbReference type="NCBI Taxonomy" id="979761"/>
    <lineage>
        <taxon>Eukaryota</taxon>
        <taxon>Fungi</taxon>
        <taxon>Fungi incertae sedis</taxon>
        <taxon>Mucoromycota</taxon>
        <taxon>Mortierellomycotina</taxon>
        <taxon>Mortierellomycetes</taxon>
        <taxon>Mortierellales</taxon>
        <taxon>Mortierellaceae</taxon>
        <taxon>Lunasporangiospora</taxon>
    </lineage>
</organism>
<dbReference type="OrthoDB" id="14167at2759"/>
<evidence type="ECO:0000256" key="1">
    <source>
        <dbReference type="SAM" id="MobiDB-lite"/>
    </source>
</evidence>
<keyword evidence="3" id="KW-1185">Reference proteome</keyword>
<feature type="non-terminal residue" evidence="2">
    <location>
        <position position="1"/>
    </location>
</feature>
<name>A0A9P6FLH3_9FUNG</name>
<feature type="compositionally biased region" description="Basic and acidic residues" evidence="1">
    <location>
        <begin position="15"/>
        <end position="25"/>
    </location>
</feature>
<dbReference type="InterPro" id="IPR027267">
    <property type="entry name" value="AH/BAR_dom_sf"/>
</dbReference>